<name>A0A1F5AAS6_9BACT</name>
<reference evidence="3 4" key="1">
    <citation type="journal article" date="2016" name="Nat. Commun.">
        <title>Thousands of microbial genomes shed light on interconnected biogeochemical processes in an aquifer system.</title>
        <authorList>
            <person name="Anantharaman K."/>
            <person name="Brown C.T."/>
            <person name="Hug L.A."/>
            <person name="Sharon I."/>
            <person name="Castelle C.J."/>
            <person name="Probst A.J."/>
            <person name="Thomas B.C."/>
            <person name="Singh A."/>
            <person name="Wilkins M.J."/>
            <person name="Karaoz U."/>
            <person name="Brodie E.L."/>
            <person name="Williams K.H."/>
            <person name="Hubbard S.S."/>
            <person name="Banfield J.F."/>
        </authorList>
    </citation>
    <scope>NUCLEOTIDE SEQUENCE [LARGE SCALE GENOMIC DNA]</scope>
</reference>
<dbReference type="InterPro" id="IPR016176">
    <property type="entry name" value="Cbl-dep_enz_cat"/>
</dbReference>
<sequence>MFDKEEMKKIKQLKKEWENNVVQKTLEHFSERKDKFVTGSGKEVERLYTPVNLEGSDYNKELNFPGQYPYTRGVQPTMYRGRFWTMRQYAGFGTAEESNKRYKYLLDQGQTGLSVAFDLPTQIGYDSDHTMSLGEVGKVGVAIDSLKDMEILFNGIPLDKVSTSMTINAPATVLLAMYVAVAEKQGISPDKLNGTIQNDVLKEYIARGTYIFPPAPSMRLITNIFEYCFKEMPLWNTISISGYHIREAGSTAIQEVAFTLADGITYVDAAIKIGLKVDDFAPRLSFFFNAHNDLLEEVAKFRAARRLWAKIMKERFGAKNKKSLMLRFHTQTAGCTLTAQQADNNIVRVTIQALAAVLGGTQSLHTNSRDEALALPAEDSVRIALRTQQVLAYESGVTETVDPLAGSYYIETLTNKIEEKALEYIERIDKLGGVTQAIEKGFIQQEIQNSAYQYQKDIEERKRIVVGVNKFKINEGSPKGLLKVNPEVGRKQIEELKKLKEERGSYKVKENLKSLEKAAKTDANLMPLILDCVKSYATLGEICDVLRSVFGEYKESVQL</sequence>
<feature type="domain" description="Methylmalonyl-CoA mutase alpha/beta chain catalytic" evidence="2">
    <location>
        <begin position="38"/>
        <end position="552"/>
    </location>
</feature>
<proteinExistence type="predicted"/>
<dbReference type="Proteomes" id="UP000177701">
    <property type="component" value="Unassembled WGS sequence"/>
</dbReference>
<dbReference type="AlphaFoldDB" id="A0A1F5AAS6"/>
<dbReference type="NCBIfam" id="TIGR00641">
    <property type="entry name" value="acid_CoA_mut_N"/>
    <property type="match status" value="1"/>
</dbReference>
<dbReference type="Pfam" id="PF01642">
    <property type="entry name" value="MM_CoA_mutase"/>
    <property type="match status" value="1"/>
</dbReference>
<dbReference type="PANTHER" id="PTHR48101">
    <property type="entry name" value="METHYLMALONYL-COA MUTASE, MITOCHONDRIAL-RELATED"/>
    <property type="match status" value="1"/>
</dbReference>
<dbReference type="InterPro" id="IPR006099">
    <property type="entry name" value="MeMalonylCoA_mutase_a/b_cat"/>
</dbReference>
<evidence type="ECO:0000313" key="4">
    <source>
        <dbReference type="Proteomes" id="UP000177701"/>
    </source>
</evidence>
<evidence type="ECO:0000259" key="2">
    <source>
        <dbReference type="Pfam" id="PF01642"/>
    </source>
</evidence>
<dbReference type="GO" id="GO:0031419">
    <property type="term" value="F:cobalamin binding"/>
    <property type="evidence" value="ECO:0007669"/>
    <property type="project" value="InterPro"/>
</dbReference>
<dbReference type="GO" id="GO:0004494">
    <property type="term" value="F:methylmalonyl-CoA mutase activity"/>
    <property type="evidence" value="ECO:0007669"/>
    <property type="project" value="InterPro"/>
</dbReference>
<dbReference type="STRING" id="1797291.A2V47_08055"/>
<comment type="caution">
    <text evidence="3">The sequence shown here is derived from an EMBL/GenBank/DDBJ whole genome shotgun (WGS) entry which is preliminary data.</text>
</comment>
<dbReference type="Gene3D" id="3.20.20.240">
    <property type="entry name" value="Methylmalonyl-CoA mutase"/>
    <property type="match status" value="1"/>
</dbReference>
<dbReference type="SUPFAM" id="SSF51703">
    <property type="entry name" value="Cobalamin (vitamin B12)-dependent enzymes"/>
    <property type="match status" value="1"/>
</dbReference>
<dbReference type="InterPro" id="IPR006098">
    <property type="entry name" value="MMCoA_mutase_a_cat"/>
</dbReference>
<keyword evidence="1" id="KW-0413">Isomerase</keyword>
<evidence type="ECO:0000313" key="3">
    <source>
        <dbReference type="EMBL" id="OGD14954.1"/>
    </source>
</evidence>
<dbReference type="EMBL" id="MEYH01000071">
    <property type="protein sequence ID" value="OGD14954.1"/>
    <property type="molecule type" value="Genomic_DNA"/>
</dbReference>
<protein>
    <submittedName>
        <fullName evidence="3">Methylmalonyl-CoA mutase</fullName>
    </submittedName>
</protein>
<organism evidence="3 4">
    <name type="scientific">Candidatus Sediminicultor quintus</name>
    <dbReference type="NCBI Taxonomy" id="1797291"/>
    <lineage>
        <taxon>Bacteria</taxon>
        <taxon>Pseudomonadati</taxon>
        <taxon>Atribacterota</taxon>
        <taxon>Candidatus Phoenicimicrobiia</taxon>
        <taxon>Candidatus Pheonicimicrobiales</taxon>
        <taxon>Candidatus Phoenicimicrobiaceae</taxon>
        <taxon>Candidatus Sediminicultor</taxon>
    </lineage>
</organism>
<dbReference type="PANTHER" id="PTHR48101:SF1">
    <property type="entry name" value="METHYLMALONYL-COA MUTASE, LARGE SUBUNIT"/>
    <property type="match status" value="1"/>
</dbReference>
<evidence type="ECO:0000256" key="1">
    <source>
        <dbReference type="ARBA" id="ARBA00023235"/>
    </source>
</evidence>
<accession>A0A1F5AAS6</accession>
<gene>
    <name evidence="3" type="ORF">A2V47_08055</name>
</gene>
<dbReference type="CDD" id="cd03680">
    <property type="entry name" value="MM_CoA_mutase_ICM_like"/>
    <property type="match status" value="1"/>
</dbReference>